<dbReference type="Pfam" id="PF00179">
    <property type="entry name" value="UQ_con"/>
    <property type="match status" value="1"/>
</dbReference>
<evidence type="ECO:0000313" key="8">
    <source>
        <dbReference type="EMBL" id="CAB5378112.1"/>
    </source>
</evidence>
<dbReference type="SMART" id="SM00212">
    <property type="entry name" value="UBCc"/>
    <property type="match status" value="1"/>
</dbReference>
<evidence type="ECO:0000256" key="5">
    <source>
        <dbReference type="ARBA" id="ARBA00022786"/>
    </source>
</evidence>
<feature type="domain" description="UBC core" evidence="7">
    <location>
        <begin position="1"/>
        <end position="146"/>
    </location>
</feature>
<accession>A0A916EFC9</accession>
<dbReference type="GO" id="GO:0061631">
    <property type="term" value="F:ubiquitin conjugating enzyme activity"/>
    <property type="evidence" value="ECO:0007669"/>
    <property type="project" value="UniProtKB-EC"/>
</dbReference>
<dbReference type="FunFam" id="3.10.110.10:FF:000101">
    <property type="entry name" value="Ubiquitin-conjugating enzyme E2 D2"/>
    <property type="match status" value="1"/>
</dbReference>
<dbReference type="Proteomes" id="UP000684084">
    <property type="component" value="Unassembled WGS sequence"/>
</dbReference>
<keyword evidence="4" id="KW-0547">Nucleotide-binding</keyword>
<keyword evidence="6" id="KW-0067">ATP-binding</keyword>
<evidence type="ECO:0000256" key="6">
    <source>
        <dbReference type="ARBA" id="ARBA00022840"/>
    </source>
</evidence>
<evidence type="ECO:0000256" key="4">
    <source>
        <dbReference type="ARBA" id="ARBA00022741"/>
    </source>
</evidence>
<evidence type="ECO:0000256" key="3">
    <source>
        <dbReference type="ARBA" id="ARBA00022679"/>
    </source>
</evidence>
<keyword evidence="5" id="KW-0833">Ubl conjugation pathway</keyword>
<dbReference type="PANTHER" id="PTHR24068">
    <property type="entry name" value="UBIQUITIN-CONJUGATING ENZYME E2"/>
    <property type="match status" value="1"/>
</dbReference>
<protein>
    <recommendedName>
        <fullName evidence="7">UBC core domain-containing protein</fullName>
    </recommendedName>
</protein>
<keyword evidence="3" id="KW-0808">Transferase</keyword>
<dbReference type="InterPro" id="IPR016135">
    <property type="entry name" value="UBQ-conjugating_enzyme/RWD"/>
</dbReference>
<evidence type="ECO:0000313" key="9">
    <source>
        <dbReference type="Proteomes" id="UP000684084"/>
    </source>
</evidence>
<dbReference type="InterPro" id="IPR000608">
    <property type="entry name" value="UBC"/>
</dbReference>
<sequence length="154" mass="17879">MALKRLNRELYILGENQLSSCNASPIDDDLFHWQATIMGPSDSPYSGGVFFLLIDFPEDYPFNPPRIRFTTKIYHLNFSDGGNICGCFLKKQWSPALNISKVLALVCTLLTDPYKGCFIQEKYYLYINNRNCYEANAREWTRKYAMQLSELYIT</sequence>
<evidence type="ECO:0000256" key="2">
    <source>
        <dbReference type="ARBA" id="ARBA00004906"/>
    </source>
</evidence>
<evidence type="ECO:0000259" key="7">
    <source>
        <dbReference type="PROSITE" id="PS50127"/>
    </source>
</evidence>
<comment type="caution">
    <text evidence="8">The sequence shown here is derived from an EMBL/GenBank/DDBJ whole genome shotgun (WGS) entry which is preliminary data.</text>
</comment>
<dbReference type="PROSITE" id="PS50127">
    <property type="entry name" value="UBC_2"/>
    <property type="match status" value="1"/>
</dbReference>
<dbReference type="SUPFAM" id="SSF54495">
    <property type="entry name" value="UBC-like"/>
    <property type="match status" value="1"/>
</dbReference>
<gene>
    <name evidence="8" type="ORF">CHRIB12_LOCUS16083</name>
</gene>
<dbReference type="Gene3D" id="3.10.110.10">
    <property type="entry name" value="Ubiquitin Conjugating Enzyme"/>
    <property type="match status" value="1"/>
</dbReference>
<dbReference type="AlphaFoldDB" id="A0A916EFC9"/>
<organism evidence="8 9">
    <name type="scientific">Rhizophagus irregularis</name>
    <dbReference type="NCBI Taxonomy" id="588596"/>
    <lineage>
        <taxon>Eukaryota</taxon>
        <taxon>Fungi</taxon>
        <taxon>Fungi incertae sedis</taxon>
        <taxon>Mucoromycota</taxon>
        <taxon>Glomeromycotina</taxon>
        <taxon>Glomeromycetes</taxon>
        <taxon>Glomerales</taxon>
        <taxon>Glomeraceae</taxon>
        <taxon>Rhizophagus</taxon>
    </lineage>
</organism>
<dbReference type="VEuPathDB" id="FungiDB:RhiirFUN_026142"/>
<dbReference type="GO" id="GO:0005524">
    <property type="term" value="F:ATP binding"/>
    <property type="evidence" value="ECO:0007669"/>
    <property type="project" value="UniProtKB-KW"/>
</dbReference>
<dbReference type="OrthoDB" id="6600758at2759"/>
<name>A0A916EFC9_9GLOM</name>
<comment type="catalytic activity">
    <reaction evidence="1">
        <text>S-ubiquitinyl-[E1 ubiquitin-activating enzyme]-L-cysteine + [E2 ubiquitin-conjugating enzyme]-L-cysteine = [E1 ubiquitin-activating enzyme]-L-cysteine + S-ubiquitinyl-[E2 ubiquitin-conjugating enzyme]-L-cysteine.</text>
        <dbReference type="EC" id="2.3.2.23"/>
    </reaction>
</comment>
<dbReference type="EMBL" id="CAGKOT010000038">
    <property type="protein sequence ID" value="CAB5378112.1"/>
    <property type="molecule type" value="Genomic_DNA"/>
</dbReference>
<reference evidence="8" key="1">
    <citation type="submission" date="2020-05" db="EMBL/GenBank/DDBJ databases">
        <authorList>
            <person name="Rincon C."/>
            <person name="Sanders R I."/>
            <person name="Robbins C."/>
            <person name="Chaturvedi A."/>
        </authorList>
    </citation>
    <scope>NUCLEOTIDE SEQUENCE</scope>
    <source>
        <strain evidence="8">CHB12</strain>
    </source>
</reference>
<comment type="pathway">
    <text evidence="2">Protein modification; protein ubiquitination.</text>
</comment>
<proteinExistence type="predicted"/>
<evidence type="ECO:0000256" key="1">
    <source>
        <dbReference type="ARBA" id="ARBA00000485"/>
    </source>
</evidence>